<dbReference type="GO" id="GO:0098632">
    <property type="term" value="F:cell-cell adhesion mediator activity"/>
    <property type="evidence" value="ECO:0007669"/>
    <property type="project" value="TreeGrafter"/>
</dbReference>
<dbReference type="Pfam" id="PF25523">
    <property type="entry name" value="Ig_RIMBP2"/>
    <property type="match status" value="1"/>
</dbReference>
<sequence length="366" mass="39569">MLTATVVGLNAWVEYEFRVVARNAVGLGEPSPSSAKTRTEDTIPDTAPTDVGGGGGTKSELVITWEPVPEELQNGDGFGYIIAFRPAGAVTWTRAVISTPGVSRYIFRNDTIPPFSPFDIKVGAYNNRGEGPFSTITTVYSAEDVPSVPPKRVRARSLSAAQIEVMWEAVPDMPERVLGYEVVYWEDDTKPDTIGKVRITGNYTLVNITGLKANTAFYLSVAAFNTAGPGPQSAPINCTTKKPPPDRAPLNIQWTMIGSTLTLHWDPVVATEMESKVTGYAVVVKKHRYNEINTIFTNKTTAELSLSASDNYLIQIKALSEGGEGVGSEPIHIHKLSMGARGSGAGHLSQVPLFVLLIRSLLCSLW</sequence>
<dbReference type="InterPro" id="IPR057884">
    <property type="entry name" value="FN3_RIM-BP1/2/3"/>
</dbReference>
<dbReference type="InterPro" id="IPR036116">
    <property type="entry name" value="FN3_sf"/>
</dbReference>
<evidence type="ECO:0000313" key="12">
    <source>
        <dbReference type="EMBL" id="KAF6732326.1"/>
    </source>
</evidence>
<feature type="domain" description="Fibronectin type-III" evidence="11">
    <location>
        <begin position="1"/>
        <end position="42"/>
    </location>
</feature>
<keyword evidence="6" id="KW-0472">Membrane</keyword>
<keyword evidence="4" id="KW-0677">Repeat</keyword>
<dbReference type="GO" id="GO:0030424">
    <property type="term" value="C:axon"/>
    <property type="evidence" value="ECO:0007669"/>
    <property type="project" value="TreeGrafter"/>
</dbReference>
<dbReference type="Gene3D" id="2.60.40.10">
    <property type="entry name" value="Immunoglobulins"/>
    <property type="match status" value="4"/>
</dbReference>
<keyword evidence="9" id="KW-0449">Lipoprotein</keyword>
<feature type="domain" description="Fibronectin type-III" evidence="11">
    <location>
        <begin position="149"/>
        <end position="243"/>
    </location>
</feature>
<dbReference type="Pfam" id="PF00041">
    <property type="entry name" value="fn3"/>
    <property type="match status" value="1"/>
</dbReference>
<evidence type="ECO:0000256" key="6">
    <source>
        <dbReference type="ARBA" id="ARBA00023136"/>
    </source>
</evidence>
<dbReference type="InterPro" id="IPR013783">
    <property type="entry name" value="Ig-like_fold"/>
</dbReference>
<evidence type="ECO:0000256" key="9">
    <source>
        <dbReference type="ARBA" id="ARBA00023288"/>
    </source>
</evidence>
<dbReference type="GO" id="GO:0007411">
    <property type="term" value="P:axon guidance"/>
    <property type="evidence" value="ECO:0007669"/>
    <property type="project" value="TreeGrafter"/>
</dbReference>
<dbReference type="PANTHER" id="PTHR44170">
    <property type="entry name" value="PROTEIN SIDEKICK"/>
    <property type="match status" value="1"/>
</dbReference>
<dbReference type="PANTHER" id="PTHR44170:SF18">
    <property type="entry name" value="CONTACTIN 3B-RELATED"/>
    <property type="match status" value="1"/>
</dbReference>
<proteinExistence type="predicted"/>
<feature type="domain" description="Fibronectin type-III" evidence="11">
    <location>
        <begin position="47"/>
        <end position="144"/>
    </location>
</feature>
<dbReference type="AlphaFoldDB" id="A0A834CTC1"/>
<dbReference type="SUPFAM" id="SSF49265">
    <property type="entry name" value="Fibronectin type III"/>
    <property type="match status" value="2"/>
</dbReference>
<accession>A0A834CTC1</accession>
<reference evidence="12" key="1">
    <citation type="journal article" name="BMC Genomics">
        <title>Long-read sequencing and de novo genome assembly of marine medaka (Oryzias melastigma).</title>
        <authorList>
            <person name="Liang P."/>
            <person name="Saqib H.S.A."/>
            <person name="Ni X."/>
            <person name="Shen Y."/>
        </authorList>
    </citation>
    <scope>NUCLEOTIDE SEQUENCE</scope>
    <source>
        <strain evidence="12">Bigg-433</strain>
    </source>
</reference>
<dbReference type="Proteomes" id="UP000646548">
    <property type="component" value="Unassembled WGS sequence"/>
</dbReference>
<evidence type="ECO:0000256" key="8">
    <source>
        <dbReference type="ARBA" id="ARBA00023180"/>
    </source>
</evidence>
<dbReference type="GO" id="GO:0005886">
    <property type="term" value="C:plasma membrane"/>
    <property type="evidence" value="ECO:0007669"/>
    <property type="project" value="UniProtKB-SubCell"/>
</dbReference>
<evidence type="ECO:0000313" key="13">
    <source>
        <dbReference type="Proteomes" id="UP000646548"/>
    </source>
</evidence>
<evidence type="ECO:0000259" key="11">
    <source>
        <dbReference type="PROSITE" id="PS50853"/>
    </source>
</evidence>
<evidence type="ECO:0000256" key="7">
    <source>
        <dbReference type="ARBA" id="ARBA00023157"/>
    </source>
</evidence>
<keyword evidence="8" id="KW-0325">Glycoprotein</keyword>
<evidence type="ECO:0000256" key="2">
    <source>
        <dbReference type="ARBA" id="ARBA00022475"/>
    </source>
</evidence>
<feature type="region of interest" description="Disordered" evidence="10">
    <location>
        <begin position="28"/>
        <end position="56"/>
    </location>
</feature>
<keyword evidence="2" id="KW-1003">Cell membrane</keyword>
<comment type="subcellular location">
    <subcellularLocation>
        <location evidence="1">Cell membrane</location>
    </subcellularLocation>
</comment>
<evidence type="ECO:0000256" key="5">
    <source>
        <dbReference type="ARBA" id="ARBA00022889"/>
    </source>
</evidence>
<feature type="domain" description="Fibronectin type-III" evidence="11">
    <location>
        <begin position="248"/>
        <end position="339"/>
    </location>
</feature>
<dbReference type="EMBL" id="WKFB01000195">
    <property type="protein sequence ID" value="KAF6732326.1"/>
    <property type="molecule type" value="Genomic_DNA"/>
</dbReference>
<comment type="caution">
    <text evidence="12">The sequence shown here is derived from an EMBL/GenBank/DDBJ whole genome shotgun (WGS) entry which is preliminary data.</text>
</comment>
<dbReference type="SMART" id="SM00060">
    <property type="entry name" value="FN3"/>
    <property type="match status" value="3"/>
</dbReference>
<keyword evidence="7" id="KW-1015">Disulfide bond</keyword>
<dbReference type="GO" id="GO:0007420">
    <property type="term" value="P:brain development"/>
    <property type="evidence" value="ECO:0007669"/>
    <property type="project" value="TreeGrafter"/>
</dbReference>
<dbReference type="FunFam" id="2.60.40.10:FF:000054">
    <property type="entry name" value="Contactin 1"/>
    <property type="match status" value="1"/>
</dbReference>
<gene>
    <name evidence="12" type="ORF">FQA47_005370</name>
</gene>
<evidence type="ECO:0000256" key="1">
    <source>
        <dbReference type="ARBA" id="ARBA00004236"/>
    </source>
</evidence>
<organism evidence="12 13">
    <name type="scientific">Oryzias melastigma</name>
    <name type="common">Marine medaka</name>
    <dbReference type="NCBI Taxonomy" id="30732"/>
    <lineage>
        <taxon>Eukaryota</taxon>
        <taxon>Metazoa</taxon>
        <taxon>Chordata</taxon>
        <taxon>Craniata</taxon>
        <taxon>Vertebrata</taxon>
        <taxon>Euteleostomi</taxon>
        <taxon>Actinopterygii</taxon>
        <taxon>Neopterygii</taxon>
        <taxon>Teleostei</taxon>
        <taxon>Neoteleostei</taxon>
        <taxon>Acanthomorphata</taxon>
        <taxon>Ovalentaria</taxon>
        <taxon>Atherinomorphae</taxon>
        <taxon>Beloniformes</taxon>
        <taxon>Adrianichthyidae</taxon>
        <taxon>Oryziinae</taxon>
        <taxon>Oryzias</taxon>
    </lineage>
</organism>
<dbReference type="CDD" id="cd00063">
    <property type="entry name" value="FN3"/>
    <property type="match status" value="4"/>
</dbReference>
<protein>
    <submittedName>
        <fullName evidence="12">Contactin-4</fullName>
    </submittedName>
</protein>
<dbReference type="FunFam" id="2.60.40.10:FF:000035">
    <property type="entry name" value="Contactin 1"/>
    <property type="match status" value="1"/>
</dbReference>
<dbReference type="FunFam" id="2.60.40.10:FF:000028">
    <property type="entry name" value="Neuronal cell adhesion molecule"/>
    <property type="match status" value="1"/>
</dbReference>
<evidence type="ECO:0000256" key="10">
    <source>
        <dbReference type="SAM" id="MobiDB-lite"/>
    </source>
</evidence>
<name>A0A834CTC1_ORYME</name>
<dbReference type="PROSITE" id="PS50853">
    <property type="entry name" value="FN3"/>
    <property type="match status" value="4"/>
</dbReference>
<keyword evidence="3" id="KW-0732">Signal</keyword>
<keyword evidence="5" id="KW-0130">Cell adhesion</keyword>
<dbReference type="InterPro" id="IPR003961">
    <property type="entry name" value="FN3_dom"/>
</dbReference>
<evidence type="ECO:0000256" key="3">
    <source>
        <dbReference type="ARBA" id="ARBA00022729"/>
    </source>
</evidence>
<evidence type="ECO:0000256" key="4">
    <source>
        <dbReference type="ARBA" id="ARBA00022737"/>
    </source>
</evidence>